<dbReference type="Proteomes" id="UP000190951">
    <property type="component" value="Chromosome"/>
</dbReference>
<dbReference type="Pfam" id="PF00691">
    <property type="entry name" value="OmpA"/>
    <property type="match status" value="1"/>
</dbReference>
<reference evidence="7 8" key="1">
    <citation type="submission" date="2022-04" db="EMBL/GenBank/DDBJ databases">
        <title>Genome sequence of C. roseum typestrain.</title>
        <authorList>
            <person name="Poehlein A."/>
            <person name="Schoch T."/>
            <person name="Duerre P."/>
            <person name="Daniel R."/>
        </authorList>
    </citation>
    <scope>NUCLEOTIDE SEQUENCE [LARGE SCALE GENOMIC DNA]</scope>
    <source>
        <strain evidence="7 8">DSM 7320</strain>
    </source>
</reference>
<dbReference type="STRING" id="84029.CROST_01900"/>
<protein>
    <submittedName>
        <fullName evidence="7">Motility protein B</fullName>
    </submittedName>
</protein>
<evidence type="ECO:0000256" key="1">
    <source>
        <dbReference type="ARBA" id="ARBA00004162"/>
    </source>
</evidence>
<dbReference type="RefSeq" id="WP_077835982.1">
    <property type="nucleotide sequence ID" value="NZ_CP096983.1"/>
</dbReference>
<proteinExistence type="inferred from homology"/>
<dbReference type="PANTHER" id="PTHR30329">
    <property type="entry name" value="STATOR ELEMENT OF FLAGELLAR MOTOR COMPLEX"/>
    <property type="match status" value="1"/>
</dbReference>
<accession>A0A1S8LJT9</accession>
<evidence type="ECO:0000256" key="2">
    <source>
        <dbReference type="ARBA" id="ARBA00008914"/>
    </source>
</evidence>
<dbReference type="InterPro" id="IPR006665">
    <property type="entry name" value="OmpA-like"/>
</dbReference>
<evidence type="ECO:0000256" key="3">
    <source>
        <dbReference type="ARBA" id="ARBA00022475"/>
    </source>
</evidence>
<organism evidence="7 8">
    <name type="scientific">Clostridium felsineum</name>
    <dbReference type="NCBI Taxonomy" id="36839"/>
    <lineage>
        <taxon>Bacteria</taxon>
        <taxon>Bacillati</taxon>
        <taxon>Bacillota</taxon>
        <taxon>Clostridia</taxon>
        <taxon>Eubacteriales</taxon>
        <taxon>Clostridiaceae</taxon>
        <taxon>Clostridium</taxon>
    </lineage>
</organism>
<keyword evidence="8" id="KW-1185">Reference proteome</keyword>
<dbReference type="Gene3D" id="3.30.1330.60">
    <property type="entry name" value="OmpA-like domain"/>
    <property type="match status" value="1"/>
</dbReference>
<comment type="subcellular location">
    <subcellularLocation>
        <location evidence="1">Cell membrane</location>
        <topology evidence="1">Single-pass membrane protein</topology>
    </subcellularLocation>
</comment>
<gene>
    <name evidence="7" type="primary">motB</name>
    <name evidence="7" type="ORF">CROST_005940</name>
</gene>
<dbReference type="InterPro" id="IPR025713">
    <property type="entry name" value="MotB-like_N_dom"/>
</dbReference>
<evidence type="ECO:0000313" key="7">
    <source>
        <dbReference type="EMBL" id="URZ09886.1"/>
    </source>
</evidence>
<sequence length="256" mass="28601">MKKKKHEEPENSERWLLTYSDLITLLMAFFIVMYASSTVSKSKFAQIAQSLKAGFEGSTGKTIIGNEDAVDIKTSNNYVTQQSNKQNASAEKTEENKLKDVKQKIDQYVKENGMQGSVTTNLEEKGLVVSIVDTLMFDRGRAEVKPDFEKKLVEIGKILNTIDNYIRIEGHTDNTPISNSQYPSNIELGSARSNNVEHILLDTAKIPPTQMYTVSYADTRPVADNNTDVGKARNRRVDIVILNSKFNAVEQESGGK</sequence>
<dbReference type="InterPro" id="IPR036737">
    <property type="entry name" value="OmpA-like_sf"/>
</dbReference>
<keyword evidence="4" id="KW-0812">Transmembrane</keyword>
<dbReference type="EMBL" id="CP096983">
    <property type="protein sequence ID" value="URZ09886.1"/>
    <property type="molecule type" value="Genomic_DNA"/>
</dbReference>
<dbReference type="SUPFAM" id="SSF103088">
    <property type="entry name" value="OmpA-like"/>
    <property type="match status" value="1"/>
</dbReference>
<dbReference type="KEGG" id="crw:CROST_005940"/>
<evidence type="ECO:0000313" key="8">
    <source>
        <dbReference type="Proteomes" id="UP000190951"/>
    </source>
</evidence>
<dbReference type="PROSITE" id="PS51123">
    <property type="entry name" value="OMPA_2"/>
    <property type="match status" value="1"/>
</dbReference>
<dbReference type="Pfam" id="PF13677">
    <property type="entry name" value="MotB_plug"/>
    <property type="match status" value="1"/>
</dbReference>
<keyword evidence="3" id="KW-1003">Cell membrane</keyword>
<dbReference type="InterPro" id="IPR050330">
    <property type="entry name" value="Bact_OuterMem_StrucFunc"/>
</dbReference>
<dbReference type="GO" id="GO:0005886">
    <property type="term" value="C:plasma membrane"/>
    <property type="evidence" value="ECO:0007669"/>
    <property type="project" value="UniProtKB-SubCell"/>
</dbReference>
<keyword evidence="6" id="KW-0472">Membrane</keyword>
<comment type="similarity">
    <text evidence="2">Belongs to the MotB family.</text>
</comment>
<evidence type="ECO:0000256" key="4">
    <source>
        <dbReference type="ARBA" id="ARBA00022692"/>
    </source>
</evidence>
<keyword evidence="5" id="KW-1133">Transmembrane helix</keyword>
<evidence type="ECO:0000256" key="6">
    <source>
        <dbReference type="ARBA" id="ARBA00023136"/>
    </source>
</evidence>
<dbReference type="AlphaFoldDB" id="A0A1S8LJT9"/>
<dbReference type="CDD" id="cd07185">
    <property type="entry name" value="OmpA_C-like"/>
    <property type="match status" value="1"/>
</dbReference>
<name>A0A1S8LJT9_9CLOT</name>
<dbReference type="PANTHER" id="PTHR30329:SF21">
    <property type="entry name" value="LIPOPROTEIN YIAD-RELATED"/>
    <property type="match status" value="1"/>
</dbReference>
<evidence type="ECO:0000256" key="5">
    <source>
        <dbReference type="ARBA" id="ARBA00022989"/>
    </source>
</evidence>